<name>A0ABU1JEZ8_9MICC</name>
<comment type="caution">
    <text evidence="2">The sequence shown here is derived from an EMBL/GenBank/DDBJ whole genome shotgun (WGS) entry which is preliminary data.</text>
</comment>
<proteinExistence type="predicted"/>
<dbReference type="Pfam" id="PF12802">
    <property type="entry name" value="MarR_2"/>
    <property type="match status" value="1"/>
</dbReference>
<evidence type="ECO:0000313" key="3">
    <source>
        <dbReference type="Proteomes" id="UP001185069"/>
    </source>
</evidence>
<dbReference type="GO" id="GO:0003677">
    <property type="term" value="F:DNA binding"/>
    <property type="evidence" value="ECO:0007669"/>
    <property type="project" value="UniProtKB-KW"/>
</dbReference>
<dbReference type="InterPro" id="IPR036388">
    <property type="entry name" value="WH-like_DNA-bd_sf"/>
</dbReference>
<evidence type="ECO:0000313" key="2">
    <source>
        <dbReference type="EMBL" id="MDR6271029.1"/>
    </source>
</evidence>
<feature type="domain" description="HTH marR-type" evidence="1">
    <location>
        <begin position="1"/>
        <end position="145"/>
    </location>
</feature>
<evidence type="ECO:0000259" key="1">
    <source>
        <dbReference type="PROSITE" id="PS50995"/>
    </source>
</evidence>
<organism evidence="2 3">
    <name type="scientific">Arthrobacter russicus</name>
    <dbReference type="NCBI Taxonomy" id="172040"/>
    <lineage>
        <taxon>Bacteria</taxon>
        <taxon>Bacillati</taxon>
        <taxon>Actinomycetota</taxon>
        <taxon>Actinomycetes</taxon>
        <taxon>Micrococcales</taxon>
        <taxon>Micrococcaceae</taxon>
        <taxon>Arthrobacter</taxon>
    </lineage>
</organism>
<dbReference type="SMART" id="SM00347">
    <property type="entry name" value="HTH_MARR"/>
    <property type="match status" value="1"/>
</dbReference>
<dbReference type="EMBL" id="JAVDQF010000001">
    <property type="protein sequence ID" value="MDR6271029.1"/>
    <property type="molecule type" value="Genomic_DNA"/>
</dbReference>
<dbReference type="InterPro" id="IPR000835">
    <property type="entry name" value="HTH_MarR-typ"/>
</dbReference>
<dbReference type="InterPro" id="IPR036390">
    <property type="entry name" value="WH_DNA-bd_sf"/>
</dbReference>
<dbReference type="SUPFAM" id="SSF46785">
    <property type="entry name" value="Winged helix' DNA-binding domain"/>
    <property type="match status" value="1"/>
</dbReference>
<accession>A0ABU1JEZ8</accession>
<dbReference type="Gene3D" id="1.10.10.10">
    <property type="entry name" value="Winged helix-like DNA-binding domain superfamily/Winged helix DNA-binding domain"/>
    <property type="match status" value="1"/>
</dbReference>
<sequence>MSAADKPRVRRKSCAAVRSAVAGLYRRFRAERGGGDLGDAAAEVLSVLCKSGPQTLKDLSELQRVTPASMSQVVNRLTSAGYAERGGDPRDGRKVIFTATAQGEELFLADRARRHAWFDANLVGLSAADRAALARAAEIMERIAVSPNPGL</sequence>
<dbReference type="Proteomes" id="UP001185069">
    <property type="component" value="Unassembled WGS sequence"/>
</dbReference>
<dbReference type="RefSeq" id="WP_309800552.1">
    <property type="nucleotide sequence ID" value="NZ_BAAAHY010000006.1"/>
</dbReference>
<protein>
    <submittedName>
        <fullName evidence="2">DNA-binding MarR family transcriptional regulator</fullName>
    </submittedName>
</protein>
<dbReference type="PANTHER" id="PTHR39515">
    <property type="entry name" value="CONSERVED PROTEIN"/>
    <property type="match status" value="1"/>
</dbReference>
<dbReference type="InterPro" id="IPR052526">
    <property type="entry name" value="HTH-type_Bedaq_tolerance"/>
</dbReference>
<dbReference type="PROSITE" id="PS50995">
    <property type="entry name" value="HTH_MARR_2"/>
    <property type="match status" value="1"/>
</dbReference>
<reference evidence="2 3" key="1">
    <citation type="submission" date="2023-07" db="EMBL/GenBank/DDBJ databases">
        <title>Sequencing the genomes of 1000 actinobacteria strains.</title>
        <authorList>
            <person name="Klenk H.-P."/>
        </authorList>
    </citation>
    <scope>NUCLEOTIDE SEQUENCE [LARGE SCALE GENOMIC DNA]</scope>
    <source>
        <strain evidence="2 3">DSM 14555</strain>
    </source>
</reference>
<keyword evidence="3" id="KW-1185">Reference proteome</keyword>
<gene>
    <name evidence="2" type="ORF">JOE69_003267</name>
</gene>
<dbReference type="PANTHER" id="PTHR39515:SF2">
    <property type="entry name" value="HTH-TYPE TRANSCRIPTIONAL REGULATOR RV0880"/>
    <property type="match status" value="1"/>
</dbReference>
<keyword evidence="2" id="KW-0238">DNA-binding</keyword>